<dbReference type="Gene3D" id="1.20.1070.10">
    <property type="entry name" value="Rhodopsin 7-helix transmembrane proteins"/>
    <property type="match status" value="1"/>
</dbReference>
<evidence type="ECO:0000256" key="5">
    <source>
        <dbReference type="ARBA" id="ARBA00023136"/>
    </source>
</evidence>
<dbReference type="PANTHER" id="PTHR24243">
    <property type="entry name" value="G-PROTEIN COUPLED RECEPTOR"/>
    <property type="match status" value="1"/>
</dbReference>
<keyword evidence="4" id="KW-0297">G-protein coupled receptor</keyword>
<evidence type="ECO:0000256" key="6">
    <source>
        <dbReference type="ARBA" id="ARBA00023170"/>
    </source>
</evidence>
<comment type="caution">
    <text evidence="10">The sequence shown here is derived from an EMBL/GenBank/DDBJ whole genome shotgun (WGS) entry which is preliminary data.</text>
</comment>
<keyword evidence="6" id="KW-0675">Receptor</keyword>
<dbReference type="PROSITE" id="PS50262">
    <property type="entry name" value="G_PROTEIN_RECEP_F1_2"/>
    <property type="match status" value="1"/>
</dbReference>
<evidence type="ECO:0000256" key="3">
    <source>
        <dbReference type="ARBA" id="ARBA00022989"/>
    </source>
</evidence>
<feature type="transmembrane region" description="Helical" evidence="8">
    <location>
        <begin position="124"/>
        <end position="149"/>
    </location>
</feature>
<reference evidence="10 11" key="1">
    <citation type="submission" date="2022-05" db="EMBL/GenBank/DDBJ databases">
        <authorList>
            <consortium name="Genoscope - CEA"/>
            <person name="William W."/>
        </authorList>
    </citation>
    <scope>NUCLEOTIDE SEQUENCE [LARGE SCALE GENOMIC DNA]</scope>
</reference>
<comment type="subcellular location">
    <subcellularLocation>
        <location evidence="1">Membrane</location>
        <topology evidence="1">Multi-pass membrane protein</topology>
    </subcellularLocation>
</comment>
<dbReference type="InterPro" id="IPR000276">
    <property type="entry name" value="GPCR_Rhodpsn"/>
</dbReference>
<sequence>MDFFDYRPDFNISDCTQRWPNEEDGDEMRQAYFMSLTVFCYVLPLTIVHFVETSCQQQVQQNHKRGLRRDRRTKTSGKAKRKTKLQSKNLLIPVVIAFAVTMLPLNVFRVVVLYRKEIAQQKYLWVNFNICVFSVIINSSINFVICSLASDEFRQGFKRFFSWNTG</sequence>
<evidence type="ECO:0000256" key="4">
    <source>
        <dbReference type="ARBA" id="ARBA00023040"/>
    </source>
</evidence>
<feature type="non-terminal residue" evidence="10">
    <location>
        <position position="166"/>
    </location>
</feature>
<feature type="transmembrane region" description="Helical" evidence="8">
    <location>
        <begin position="31"/>
        <end position="51"/>
    </location>
</feature>
<proteinExistence type="predicted"/>
<dbReference type="Pfam" id="PF00001">
    <property type="entry name" value="7tm_1"/>
    <property type="match status" value="1"/>
</dbReference>
<evidence type="ECO:0000256" key="2">
    <source>
        <dbReference type="ARBA" id="ARBA00022692"/>
    </source>
</evidence>
<dbReference type="Proteomes" id="UP001159405">
    <property type="component" value="Unassembled WGS sequence"/>
</dbReference>
<gene>
    <name evidence="10" type="ORF">PLOB_00019472</name>
</gene>
<dbReference type="SUPFAM" id="SSF81321">
    <property type="entry name" value="Family A G protein-coupled receptor-like"/>
    <property type="match status" value="1"/>
</dbReference>
<accession>A0ABN8RJY7</accession>
<dbReference type="PANTHER" id="PTHR24243:SF208">
    <property type="entry name" value="PYROKININ-1 RECEPTOR"/>
    <property type="match status" value="1"/>
</dbReference>
<keyword evidence="2 8" id="KW-0812">Transmembrane</keyword>
<evidence type="ECO:0000256" key="8">
    <source>
        <dbReference type="SAM" id="Phobius"/>
    </source>
</evidence>
<feature type="transmembrane region" description="Helical" evidence="8">
    <location>
        <begin position="90"/>
        <end position="112"/>
    </location>
</feature>
<keyword evidence="11" id="KW-1185">Reference proteome</keyword>
<keyword evidence="5 8" id="KW-0472">Membrane</keyword>
<organism evidence="10 11">
    <name type="scientific">Porites lobata</name>
    <dbReference type="NCBI Taxonomy" id="104759"/>
    <lineage>
        <taxon>Eukaryota</taxon>
        <taxon>Metazoa</taxon>
        <taxon>Cnidaria</taxon>
        <taxon>Anthozoa</taxon>
        <taxon>Hexacorallia</taxon>
        <taxon>Scleractinia</taxon>
        <taxon>Fungiina</taxon>
        <taxon>Poritidae</taxon>
        <taxon>Porites</taxon>
    </lineage>
</organism>
<evidence type="ECO:0000256" key="7">
    <source>
        <dbReference type="ARBA" id="ARBA00023224"/>
    </source>
</evidence>
<protein>
    <recommendedName>
        <fullName evidence="9">G-protein coupled receptors family 1 profile domain-containing protein</fullName>
    </recommendedName>
</protein>
<name>A0ABN8RJY7_9CNID</name>
<evidence type="ECO:0000259" key="9">
    <source>
        <dbReference type="PROSITE" id="PS50262"/>
    </source>
</evidence>
<dbReference type="InterPro" id="IPR017452">
    <property type="entry name" value="GPCR_Rhodpsn_7TM"/>
</dbReference>
<evidence type="ECO:0000256" key="1">
    <source>
        <dbReference type="ARBA" id="ARBA00004141"/>
    </source>
</evidence>
<keyword evidence="7" id="KW-0807">Transducer</keyword>
<feature type="domain" description="G-protein coupled receptors family 1 profile" evidence="9">
    <location>
        <begin position="1"/>
        <end position="146"/>
    </location>
</feature>
<evidence type="ECO:0000313" key="11">
    <source>
        <dbReference type="Proteomes" id="UP001159405"/>
    </source>
</evidence>
<keyword evidence="3 8" id="KW-1133">Transmembrane helix</keyword>
<evidence type="ECO:0000313" key="10">
    <source>
        <dbReference type="EMBL" id="CAH3177637.1"/>
    </source>
</evidence>
<dbReference type="EMBL" id="CALNXK010000228">
    <property type="protein sequence ID" value="CAH3177637.1"/>
    <property type="molecule type" value="Genomic_DNA"/>
</dbReference>